<dbReference type="InterPro" id="IPR011251">
    <property type="entry name" value="Luciferase-like_dom"/>
</dbReference>
<evidence type="ECO:0000256" key="2">
    <source>
        <dbReference type="ARBA" id="ARBA00022643"/>
    </source>
</evidence>
<name>A0A5N0V0E5_9PSEU</name>
<protein>
    <submittedName>
        <fullName evidence="6">LLM class F420-dependent oxidoreductase</fullName>
    </submittedName>
</protein>
<evidence type="ECO:0000256" key="3">
    <source>
        <dbReference type="ARBA" id="ARBA00023002"/>
    </source>
</evidence>
<dbReference type="InterPro" id="IPR019921">
    <property type="entry name" value="Lucif-like_OxRdtase_Rv2161c"/>
</dbReference>
<dbReference type="InterPro" id="IPR050172">
    <property type="entry name" value="SsuD_RutA_monooxygenase"/>
</dbReference>
<evidence type="ECO:0000256" key="4">
    <source>
        <dbReference type="ARBA" id="ARBA00023033"/>
    </source>
</evidence>
<evidence type="ECO:0000256" key="1">
    <source>
        <dbReference type="ARBA" id="ARBA00022630"/>
    </source>
</evidence>
<keyword evidence="4" id="KW-0503">Monooxygenase</keyword>
<dbReference type="AlphaFoldDB" id="A0A5N0V0E5"/>
<dbReference type="PANTHER" id="PTHR42847">
    <property type="entry name" value="ALKANESULFONATE MONOOXYGENASE"/>
    <property type="match status" value="1"/>
</dbReference>
<sequence>MRFLFHYPELPGPDGDVTDAGPVPGIAAAAERAGFDGFSLSEHPVPGARWLRSGGHQTLDPFVALGFAAAVTTRLRLLTYLAVAPYRNPLLLAKSASTLDKLSGGRLILGLGTGYQKSEFYALGVDMAERNALFDETLDVLPLHWKGEPFSYEGRHFSARDVMARPRPVQDPIPVWIGGNSKLSRRRAAERAQGWMPMSGGAQLSTTARTPSLGSLDDLARTITGLREEAGRQLDVLYSYQGEGLHSPALEPDRHREALAEIEKAGATWVVVSSGTRSASATLEFLDAFGSTYLS</sequence>
<keyword evidence="2" id="KW-0288">FMN</keyword>
<organism evidence="6 7">
    <name type="scientific">Amycolatopsis acidicola</name>
    <dbReference type="NCBI Taxonomy" id="2596893"/>
    <lineage>
        <taxon>Bacteria</taxon>
        <taxon>Bacillati</taxon>
        <taxon>Actinomycetota</taxon>
        <taxon>Actinomycetes</taxon>
        <taxon>Pseudonocardiales</taxon>
        <taxon>Pseudonocardiaceae</taxon>
        <taxon>Amycolatopsis</taxon>
    </lineage>
</organism>
<comment type="caution">
    <text evidence="6">The sequence shown here is derived from an EMBL/GenBank/DDBJ whole genome shotgun (WGS) entry which is preliminary data.</text>
</comment>
<dbReference type="OrthoDB" id="5175259at2"/>
<feature type="domain" description="Luciferase-like" evidence="5">
    <location>
        <begin position="19"/>
        <end position="209"/>
    </location>
</feature>
<keyword evidence="3" id="KW-0560">Oxidoreductase</keyword>
<evidence type="ECO:0000313" key="6">
    <source>
        <dbReference type="EMBL" id="KAA9156229.1"/>
    </source>
</evidence>
<dbReference type="NCBIfam" id="TIGR03619">
    <property type="entry name" value="F420_Rv2161c"/>
    <property type="match status" value="1"/>
</dbReference>
<dbReference type="EMBL" id="VMNW02000051">
    <property type="protein sequence ID" value="KAA9156229.1"/>
    <property type="molecule type" value="Genomic_DNA"/>
</dbReference>
<dbReference type="Proteomes" id="UP000319769">
    <property type="component" value="Unassembled WGS sequence"/>
</dbReference>
<reference evidence="6" key="1">
    <citation type="submission" date="2019-09" db="EMBL/GenBank/DDBJ databases">
        <authorList>
            <person name="Teo W.F.A."/>
            <person name="Duangmal K."/>
        </authorList>
    </citation>
    <scope>NUCLEOTIDE SEQUENCE [LARGE SCALE GENOMIC DNA]</scope>
    <source>
        <strain evidence="6">K81G1</strain>
    </source>
</reference>
<proteinExistence type="predicted"/>
<dbReference type="Pfam" id="PF00296">
    <property type="entry name" value="Bac_luciferase"/>
    <property type="match status" value="1"/>
</dbReference>
<dbReference type="Gene3D" id="3.20.20.30">
    <property type="entry name" value="Luciferase-like domain"/>
    <property type="match status" value="1"/>
</dbReference>
<gene>
    <name evidence="6" type="ORF">FPZ12_028330</name>
</gene>
<dbReference type="GO" id="GO:0046306">
    <property type="term" value="P:alkanesulfonate catabolic process"/>
    <property type="evidence" value="ECO:0007669"/>
    <property type="project" value="TreeGrafter"/>
</dbReference>
<dbReference type="RefSeq" id="WP_144757992.1">
    <property type="nucleotide sequence ID" value="NZ_VMNW02000051.1"/>
</dbReference>
<evidence type="ECO:0000313" key="7">
    <source>
        <dbReference type="Proteomes" id="UP000319769"/>
    </source>
</evidence>
<dbReference type="SUPFAM" id="SSF51679">
    <property type="entry name" value="Bacterial luciferase-like"/>
    <property type="match status" value="1"/>
</dbReference>
<accession>A0A5N0V0E5</accession>
<dbReference type="GO" id="GO:0008726">
    <property type="term" value="F:alkanesulfonate monooxygenase activity"/>
    <property type="evidence" value="ECO:0007669"/>
    <property type="project" value="TreeGrafter"/>
</dbReference>
<keyword evidence="1" id="KW-0285">Flavoprotein</keyword>
<keyword evidence="7" id="KW-1185">Reference proteome</keyword>
<evidence type="ECO:0000259" key="5">
    <source>
        <dbReference type="Pfam" id="PF00296"/>
    </source>
</evidence>
<dbReference type="InterPro" id="IPR036661">
    <property type="entry name" value="Luciferase-like_sf"/>
</dbReference>
<dbReference type="PANTHER" id="PTHR42847:SF4">
    <property type="entry name" value="ALKANESULFONATE MONOOXYGENASE-RELATED"/>
    <property type="match status" value="1"/>
</dbReference>